<dbReference type="GO" id="GO:0005737">
    <property type="term" value="C:cytoplasm"/>
    <property type="evidence" value="ECO:0007669"/>
    <property type="project" value="TreeGrafter"/>
</dbReference>
<dbReference type="InterPro" id="IPR017456">
    <property type="entry name" value="CTP_synthase_N"/>
</dbReference>
<dbReference type="GO" id="GO:0097268">
    <property type="term" value="C:cytoophidium"/>
    <property type="evidence" value="ECO:0007669"/>
    <property type="project" value="TreeGrafter"/>
</dbReference>
<dbReference type="GO" id="GO:0003883">
    <property type="term" value="F:CTP synthase activity"/>
    <property type="evidence" value="ECO:0007669"/>
    <property type="project" value="UniProtKB-UniRule"/>
</dbReference>
<proteinExistence type="inferred from homology"/>
<evidence type="ECO:0000259" key="11">
    <source>
        <dbReference type="Pfam" id="PF06418"/>
    </source>
</evidence>
<dbReference type="GO" id="GO:0044210">
    <property type="term" value="P:'de novo' CTP biosynthetic process"/>
    <property type="evidence" value="ECO:0007669"/>
    <property type="project" value="UniProtKB-UniRule"/>
</dbReference>
<evidence type="ECO:0000256" key="1">
    <source>
        <dbReference type="ARBA" id="ARBA00005171"/>
    </source>
</evidence>
<evidence type="ECO:0000256" key="6">
    <source>
        <dbReference type="ARBA" id="ARBA00022962"/>
    </source>
</evidence>
<reference evidence="13" key="1">
    <citation type="submission" date="2022-11" db="UniProtKB">
        <authorList>
            <consortium name="WormBaseParasite"/>
        </authorList>
    </citation>
    <scope>IDENTIFICATION</scope>
</reference>
<evidence type="ECO:0000256" key="7">
    <source>
        <dbReference type="ARBA" id="ARBA00022975"/>
    </source>
</evidence>
<dbReference type="PANTHER" id="PTHR11550:SF0">
    <property type="entry name" value="CTP SYNTHASE-RELATED"/>
    <property type="match status" value="1"/>
</dbReference>
<dbReference type="GO" id="GO:0042802">
    <property type="term" value="F:identical protein binding"/>
    <property type="evidence" value="ECO:0007669"/>
    <property type="project" value="TreeGrafter"/>
</dbReference>
<dbReference type="GO" id="GO:0019856">
    <property type="term" value="P:pyrimidine nucleobase biosynthetic process"/>
    <property type="evidence" value="ECO:0007669"/>
    <property type="project" value="TreeGrafter"/>
</dbReference>
<dbReference type="PROSITE" id="PS51273">
    <property type="entry name" value="GATASE_TYPE_1"/>
    <property type="match status" value="1"/>
</dbReference>
<dbReference type="PANTHER" id="PTHR11550">
    <property type="entry name" value="CTP SYNTHASE"/>
    <property type="match status" value="1"/>
</dbReference>
<dbReference type="InterPro" id="IPR033828">
    <property type="entry name" value="GATase1_CTP_Synthase"/>
</dbReference>
<evidence type="ECO:0000256" key="5">
    <source>
        <dbReference type="ARBA" id="ARBA00022840"/>
    </source>
</evidence>
<dbReference type="Pfam" id="PF00117">
    <property type="entry name" value="GATase"/>
    <property type="match status" value="2"/>
</dbReference>
<feature type="domain" description="Glutamine amidotransferase" evidence="10">
    <location>
        <begin position="318"/>
        <end position="516"/>
    </location>
</feature>
<keyword evidence="3 9" id="KW-0436">Ligase</keyword>
<keyword evidence="4 9" id="KW-0547">Nucleotide-binding</keyword>
<dbReference type="InterPro" id="IPR004468">
    <property type="entry name" value="CTP_synthase"/>
</dbReference>
<evidence type="ECO:0000256" key="9">
    <source>
        <dbReference type="RuleBase" id="RU810713"/>
    </source>
</evidence>
<dbReference type="GO" id="GO:0005524">
    <property type="term" value="F:ATP binding"/>
    <property type="evidence" value="ECO:0007669"/>
    <property type="project" value="UniProtKB-KW"/>
</dbReference>
<dbReference type="CDD" id="cd01746">
    <property type="entry name" value="GATase1_CTP_Synthase"/>
    <property type="match status" value="1"/>
</dbReference>
<name>A0A914P305_9BILA</name>
<comment type="pathway">
    <text evidence="1 9">Pyrimidine metabolism; CTP biosynthesis via de novo pathway; CTP from UDP: step 2/2.</text>
</comment>
<dbReference type="SUPFAM" id="SSF52540">
    <property type="entry name" value="P-loop containing nucleoside triphosphate hydrolases"/>
    <property type="match status" value="1"/>
</dbReference>
<comment type="catalytic activity">
    <reaction evidence="8 9">
        <text>UTP + L-glutamine + ATP + H2O = CTP + L-glutamate + ADP + phosphate + 2 H(+)</text>
        <dbReference type="Rhea" id="RHEA:26426"/>
        <dbReference type="ChEBI" id="CHEBI:15377"/>
        <dbReference type="ChEBI" id="CHEBI:15378"/>
        <dbReference type="ChEBI" id="CHEBI:29985"/>
        <dbReference type="ChEBI" id="CHEBI:30616"/>
        <dbReference type="ChEBI" id="CHEBI:37563"/>
        <dbReference type="ChEBI" id="CHEBI:43474"/>
        <dbReference type="ChEBI" id="CHEBI:46398"/>
        <dbReference type="ChEBI" id="CHEBI:58359"/>
        <dbReference type="ChEBI" id="CHEBI:456216"/>
        <dbReference type="EC" id="6.3.4.2"/>
    </reaction>
</comment>
<comment type="similarity">
    <text evidence="2 9">Belongs to the CTP synthase family.</text>
</comment>
<evidence type="ECO:0000256" key="3">
    <source>
        <dbReference type="ARBA" id="ARBA00022598"/>
    </source>
</evidence>
<keyword evidence="12" id="KW-1185">Reference proteome</keyword>
<dbReference type="SUPFAM" id="SSF52317">
    <property type="entry name" value="Class I glutamine amidotransferase-like"/>
    <property type="match status" value="2"/>
</dbReference>
<evidence type="ECO:0000313" key="13">
    <source>
        <dbReference type="WBParaSite" id="PDA_v2.g11647.t1"/>
    </source>
</evidence>
<dbReference type="NCBIfam" id="NF003792">
    <property type="entry name" value="PRK05380.1"/>
    <property type="match status" value="1"/>
</dbReference>
<protein>
    <recommendedName>
        <fullName evidence="9">CTP synthase</fullName>
        <ecNumber evidence="9">6.3.4.2</ecNumber>
    </recommendedName>
    <alternativeName>
        <fullName evidence="9">UTP--ammonia ligase</fullName>
    </alternativeName>
</protein>
<dbReference type="Pfam" id="PF06418">
    <property type="entry name" value="CTP_synth_N"/>
    <property type="match status" value="1"/>
</dbReference>
<comment type="function">
    <text evidence="9">Catalyzes the ATP-dependent amination of UTP to CTP with either L-glutamine or ammonia as the source of nitrogen.</text>
</comment>
<dbReference type="InterPro" id="IPR027417">
    <property type="entry name" value="P-loop_NTPase"/>
</dbReference>
<feature type="domain" description="Glutamine amidotransferase" evidence="10">
    <location>
        <begin position="561"/>
        <end position="604"/>
    </location>
</feature>
<dbReference type="EC" id="6.3.4.2" evidence="9"/>
<sequence length="613" mass="69883">MSLIPTFNSKIIFITGKSYVIKGIVPASIGILLKANGYRVTVIKMDPCLNYNAANLDQSRYGEPYVFDDGEVASFNFGHFQRFLNQIFTTKHNLTNGKINEFVHNNERRGLYNGNKIGLSNYVSAIIEWIKDVCNQSVDEKNKLHNICIIELCGDIDNHEMIPFIEALKYFKGNKKNFMHINISKIVGKNSASLLTFVQKWRNKGWNADIIICRSNHEISETVKEEIAAHSSLQLQQVINIPEVKNINQIPVLLYQQNIYSLIANKLQLEYGPNLNTVMQEWSDIVRLAVNCKNVVKIALVGKYFKNQLMTNENQIFRDSYASVINALNDAGLHSNCKIETIFVWAEDLEAASPIKKQAAAMKLLEEAHGIVITAGFNVPGFEGMMQACKYGRESKKPLLSICYGMQCAIIEFAQNVCKIKGAWSTKLWDEQNDKCNNQLQPLKPEQKVIIKMFERFGEKGEMRLGRRTTTFITENSKVFNDYGRRDSIQERHRHGYEVNPEFVPRLIAAGLRFVGIGVDEGINCETENLPETSQKMLGIARNKEMIYLEKVNTLCQYSITTKTAVRMEIMELENHPYFVGLQFHPEFQSRPFSPSPPFLGLIRASLQYSKIL</sequence>
<keyword evidence="6 9" id="KW-0315">Glutamine amidotransferase</keyword>
<evidence type="ECO:0000256" key="8">
    <source>
        <dbReference type="ARBA" id="ARBA00047781"/>
    </source>
</evidence>
<dbReference type="Gene3D" id="3.40.50.880">
    <property type="match status" value="1"/>
</dbReference>
<organism evidence="12 13">
    <name type="scientific">Panagrolaimus davidi</name>
    <dbReference type="NCBI Taxonomy" id="227884"/>
    <lineage>
        <taxon>Eukaryota</taxon>
        <taxon>Metazoa</taxon>
        <taxon>Ecdysozoa</taxon>
        <taxon>Nematoda</taxon>
        <taxon>Chromadorea</taxon>
        <taxon>Rhabditida</taxon>
        <taxon>Tylenchina</taxon>
        <taxon>Panagrolaimomorpha</taxon>
        <taxon>Panagrolaimoidea</taxon>
        <taxon>Panagrolaimidae</taxon>
        <taxon>Panagrolaimus</taxon>
    </lineage>
</organism>
<dbReference type="Proteomes" id="UP000887578">
    <property type="component" value="Unplaced"/>
</dbReference>
<dbReference type="Gene3D" id="3.40.50.300">
    <property type="entry name" value="P-loop containing nucleotide triphosphate hydrolases"/>
    <property type="match status" value="1"/>
</dbReference>
<evidence type="ECO:0000259" key="10">
    <source>
        <dbReference type="Pfam" id="PF00117"/>
    </source>
</evidence>
<feature type="domain" description="CTP synthase N-terminal" evidence="11">
    <location>
        <begin position="10"/>
        <end position="269"/>
    </location>
</feature>
<accession>A0A914P305</accession>
<dbReference type="WBParaSite" id="PDA_v2.g11647.t1">
    <property type="protein sequence ID" value="PDA_v2.g11647.t1"/>
    <property type="gene ID" value="PDA_v2.g11647"/>
</dbReference>
<dbReference type="AlphaFoldDB" id="A0A914P305"/>
<keyword evidence="7 9" id="KW-0665">Pyrimidine biosynthesis</keyword>
<dbReference type="InterPro" id="IPR029062">
    <property type="entry name" value="Class_I_gatase-like"/>
</dbReference>
<keyword evidence="5 9" id="KW-0067">ATP-binding</keyword>
<dbReference type="InterPro" id="IPR017926">
    <property type="entry name" value="GATASE"/>
</dbReference>
<evidence type="ECO:0000313" key="12">
    <source>
        <dbReference type="Proteomes" id="UP000887578"/>
    </source>
</evidence>
<evidence type="ECO:0000256" key="2">
    <source>
        <dbReference type="ARBA" id="ARBA00007533"/>
    </source>
</evidence>
<evidence type="ECO:0000256" key="4">
    <source>
        <dbReference type="ARBA" id="ARBA00022741"/>
    </source>
</evidence>